<dbReference type="GO" id="GO:0036243">
    <property type="term" value="F:succinate-semialdehyde dehydrogenase (NADP+) activity"/>
    <property type="evidence" value="ECO:0007669"/>
    <property type="project" value="UniProtKB-EC"/>
</dbReference>
<protein>
    <submittedName>
        <fullName evidence="6">Succinate-semialdehyde dehydrogenase [NADP(+)] 1</fullName>
        <ecNumber evidence="6">1.2.1.79</ecNumber>
    </submittedName>
</protein>
<gene>
    <name evidence="6" type="primary">gabD4</name>
    <name evidence="6" type="ORF">COCCU_14435</name>
</gene>
<evidence type="ECO:0000256" key="2">
    <source>
        <dbReference type="ARBA" id="ARBA00022532"/>
    </source>
</evidence>
<dbReference type="InterPro" id="IPR047110">
    <property type="entry name" value="GABD/Sad-like"/>
</dbReference>
<reference evidence="6 7" key="1">
    <citation type="submission" date="2019-11" db="EMBL/GenBank/DDBJ databases">
        <title>Complete genome sequence of Corynebacterium kalinowskii 1959, a novel Corynebacterium species isolated from soil of a small paddock in Vilsendorf, Germany.</title>
        <authorList>
            <person name="Schaffert L."/>
            <person name="Ruwe M."/>
            <person name="Milse J."/>
            <person name="Hanuschka K."/>
            <person name="Ortseifen V."/>
            <person name="Droste J."/>
            <person name="Brandt D."/>
            <person name="Schlueter L."/>
            <person name="Kutter Y."/>
            <person name="Vinke S."/>
            <person name="Viehoefer P."/>
            <person name="Jacob L."/>
            <person name="Luebke N.-C."/>
            <person name="Schulte-Berndt E."/>
            <person name="Hain C."/>
            <person name="Linder M."/>
            <person name="Schmidt P."/>
            <person name="Wollenschlaeger L."/>
            <person name="Luttermann T."/>
            <person name="Thieme E."/>
            <person name="Hassa J."/>
            <person name="Haak M."/>
            <person name="Wittchen M."/>
            <person name="Mentz A."/>
            <person name="Persicke M."/>
            <person name="Busche T."/>
            <person name="Ruckert C."/>
        </authorList>
    </citation>
    <scope>NUCLEOTIDE SEQUENCE [LARGE SCALE GENOMIC DNA]</scope>
    <source>
        <strain evidence="6 7">2039</strain>
        <plasmid evidence="7">pcoccu</plasmid>
    </source>
</reference>
<keyword evidence="3" id="KW-0521">NADP</keyword>
<dbReference type="FunFam" id="3.40.605.10:FF:000012">
    <property type="entry name" value="NAD-dependent succinate-semialdehyde dehydrogenase"/>
    <property type="match status" value="1"/>
</dbReference>
<dbReference type="Gene3D" id="3.40.605.10">
    <property type="entry name" value="Aldehyde Dehydrogenase, Chain A, domain 1"/>
    <property type="match status" value="1"/>
</dbReference>
<name>A0A6B8W9Z2_9CORY</name>
<dbReference type="PANTHER" id="PTHR43217:SF1">
    <property type="entry name" value="SUCCINATE SEMIALDEHYDE DEHYDROGENASE [NAD(P)+] SAD"/>
    <property type="match status" value="1"/>
</dbReference>
<dbReference type="SUPFAM" id="SSF53720">
    <property type="entry name" value="ALDH-like"/>
    <property type="match status" value="1"/>
</dbReference>
<evidence type="ECO:0000256" key="1">
    <source>
        <dbReference type="ARBA" id="ARBA00009986"/>
    </source>
</evidence>
<keyword evidence="6" id="KW-0614">Plasmid</keyword>
<dbReference type="InterPro" id="IPR016163">
    <property type="entry name" value="Ald_DH_C"/>
</dbReference>
<dbReference type="EC" id="1.2.1.79" evidence="6"/>
<evidence type="ECO:0000313" key="6">
    <source>
        <dbReference type="EMBL" id="QGU08777.1"/>
    </source>
</evidence>
<dbReference type="PANTHER" id="PTHR43217">
    <property type="entry name" value="SUCCINATE SEMIALDEHYDE DEHYDROGENASE [NAD(P)+] SAD"/>
    <property type="match status" value="1"/>
</dbReference>
<keyword evidence="2" id="KW-0816">Tricarboxylic acid cycle</keyword>
<geneLocation type="plasmid" evidence="7">
    <name>pcoccu</name>
</geneLocation>
<comment type="similarity">
    <text evidence="1">Belongs to the aldehyde dehydrogenase family.</text>
</comment>
<accession>A0A6B8W9Z2</accession>
<dbReference type="AlphaFoldDB" id="A0A6B8W9Z2"/>
<evidence type="ECO:0000259" key="5">
    <source>
        <dbReference type="Pfam" id="PF00171"/>
    </source>
</evidence>
<keyword evidence="7" id="KW-1185">Reference proteome</keyword>
<dbReference type="GO" id="GO:0004777">
    <property type="term" value="F:succinate-semialdehyde dehydrogenase (NAD+) activity"/>
    <property type="evidence" value="ECO:0007669"/>
    <property type="project" value="TreeGrafter"/>
</dbReference>
<dbReference type="KEGG" id="cok:COCCU_14435"/>
<evidence type="ECO:0000313" key="7">
    <source>
        <dbReference type="Proteomes" id="UP000424462"/>
    </source>
</evidence>
<keyword evidence="4 6" id="KW-0560">Oxidoreductase</keyword>
<feature type="domain" description="Aldehyde dehydrogenase" evidence="5">
    <location>
        <begin position="3"/>
        <end position="455"/>
    </location>
</feature>
<dbReference type="GO" id="GO:0004030">
    <property type="term" value="F:aldehyde dehydrogenase [NAD(P)+] activity"/>
    <property type="evidence" value="ECO:0007669"/>
    <property type="project" value="InterPro"/>
</dbReference>
<dbReference type="EMBL" id="CP046456">
    <property type="protein sequence ID" value="QGU08777.1"/>
    <property type="molecule type" value="Genomic_DNA"/>
</dbReference>
<dbReference type="RefSeq" id="WP_156233049.1">
    <property type="nucleotide sequence ID" value="NZ_CP046456.1"/>
</dbReference>
<dbReference type="InterPro" id="IPR016161">
    <property type="entry name" value="Ald_DH/histidinol_DH"/>
</dbReference>
<dbReference type="FunFam" id="3.40.309.10:FF:000010">
    <property type="entry name" value="Gamma-aminobutyraldehyde dehydrogenase"/>
    <property type="match status" value="1"/>
</dbReference>
<proteinExistence type="inferred from homology"/>
<dbReference type="Pfam" id="PF00171">
    <property type="entry name" value="Aldedh"/>
    <property type="match status" value="1"/>
</dbReference>
<dbReference type="Gene3D" id="3.40.309.10">
    <property type="entry name" value="Aldehyde Dehydrogenase, Chain A, domain 2"/>
    <property type="match status" value="1"/>
</dbReference>
<dbReference type="Proteomes" id="UP000424462">
    <property type="component" value="Plasmid pCOCCU"/>
</dbReference>
<organism evidence="6 7">
    <name type="scientific">Corynebacterium occultum</name>
    <dbReference type="NCBI Taxonomy" id="2675219"/>
    <lineage>
        <taxon>Bacteria</taxon>
        <taxon>Bacillati</taxon>
        <taxon>Actinomycetota</taxon>
        <taxon>Actinomycetes</taxon>
        <taxon>Mycobacteriales</taxon>
        <taxon>Corynebacteriaceae</taxon>
        <taxon>Corynebacterium</taxon>
    </lineage>
</organism>
<dbReference type="InterPro" id="IPR015590">
    <property type="entry name" value="Aldehyde_DH_dom"/>
</dbReference>
<dbReference type="CDD" id="cd07100">
    <property type="entry name" value="ALDH_SSADH1_GabD1"/>
    <property type="match status" value="1"/>
</dbReference>
<dbReference type="GO" id="GO:0006099">
    <property type="term" value="P:tricarboxylic acid cycle"/>
    <property type="evidence" value="ECO:0007669"/>
    <property type="project" value="UniProtKB-KW"/>
</dbReference>
<dbReference type="InterPro" id="IPR016162">
    <property type="entry name" value="Ald_DH_N"/>
</dbReference>
<evidence type="ECO:0000256" key="3">
    <source>
        <dbReference type="ARBA" id="ARBA00022857"/>
    </source>
</evidence>
<dbReference type="InterPro" id="IPR044148">
    <property type="entry name" value="ALDH_GabD1-like"/>
</dbReference>
<evidence type="ECO:0000256" key="4">
    <source>
        <dbReference type="ARBA" id="ARBA00023002"/>
    </source>
</evidence>
<sequence length="458" mass="48588">MTLATINPATGATEVLVEPHAPDEVFSRIDEAAAAARELQSTTFDQRARWMHAAADILTDQAEGLGELITVEMGKPIHQSIAEVHKSAKVMRYYADHAETFLADSPLEDPGVVGASRAWTRYEPLGVVLAVMPWNYPIWQVIRFAAPALMAGNSGLLKHASNVPQAALFLDTLFERAGFPVGSFRALLIGGAEVAGVLADPRVKAVTLTGSEAAGRSVASIAGDHIKKSVLELGGSDPFIVMPSADITTAAATAVRARINNNGQSCIAGKRFIVHSKVYDEFAAAFAEQMSALVIGDPLDPATEVGPLATEAGRNSLVELVDDAVHKGAEVLAGGFAPDREGFFYAPTILAGLNDSMRVVQEETFGPVASLYRAEDAEAALRIANQTSFGLSSSVWTSDPEEQAWFLQGLDAGAVFINGMTISYQELPFGGVKRSGYGRELAAAGIREFCNLKAVWAA</sequence>